<evidence type="ECO:0000313" key="3">
    <source>
        <dbReference type="RefSeq" id="XP_017779977.1"/>
    </source>
</evidence>
<evidence type="ECO:0000313" key="2">
    <source>
        <dbReference type="Proteomes" id="UP000695000"/>
    </source>
</evidence>
<dbReference type="GeneID" id="108565174"/>
<gene>
    <name evidence="3" type="primary">LOC108565174</name>
</gene>
<reference evidence="3" key="1">
    <citation type="submission" date="2025-08" db="UniProtKB">
        <authorList>
            <consortium name="RefSeq"/>
        </authorList>
    </citation>
    <scope>IDENTIFICATION</scope>
    <source>
        <tissue evidence="3">Whole Larva</tissue>
    </source>
</reference>
<dbReference type="RefSeq" id="XP_017779977.1">
    <property type="nucleotide sequence ID" value="XM_017924488.1"/>
</dbReference>
<accession>A0ABM1MZH7</accession>
<keyword evidence="1" id="KW-0732">Signal</keyword>
<feature type="signal peptide" evidence="1">
    <location>
        <begin position="1"/>
        <end position="20"/>
    </location>
</feature>
<dbReference type="Proteomes" id="UP000695000">
    <property type="component" value="Unplaced"/>
</dbReference>
<sequence length="585" mass="64477">MKGIISFGLLCLFFVCSVNSTGSIAKNHLHSVSRAAEQCTVQCKSAPDNNPDSKNWLVEIDVDIYLVYNSDQNYFGIYNAKLQIVIVFEFSSSIMVMVNVKTGGAILINVKTQLALFIKGTGAIQFGSDIYAGFEIIFKIIADNKAKVQGEHDKNTGYYFDISIVFSGQLDVAFKGRGDLSAAIKADFTVIFNTIQILIQKQVVSVEIGIAILLAPAIGLNEGSSDFISGIFVLITFTVTYQNITVDFMEVFVQVIIKADVKVIVLLVQNIKGIGIFYVDLSAALEGYNNKIQIYISRTSTKVNGQIFTITTYTLGNSWSIVVGNGNGQVVIMYREKYNVFAIYNQRANLFFVYFGSTSQLALFSTKNGAGLLLKWGLGGFGGFAATYIKRSNEVVKYFKTGTINYEALLEFLQIYVASVKPNGPFGDFKLTELIVNIGNNRSLERQFASNPDLLAELRVDFDVIFISVQNAPTMNRHNNFCFIELIFGEYNISVIGGFQGTIQFFFISNGGKFQGKFMNCIFNEMLNGITNAIKNAVNAFVKSIIALLTKLLNPIAKTPTITVPDLSVTAQLKVFGSVQLVNRS</sequence>
<feature type="chain" id="PRO_5045236822" evidence="1">
    <location>
        <begin position="21"/>
        <end position="585"/>
    </location>
</feature>
<evidence type="ECO:0000256" key="1">
    <source>
        <dbReference type="SAM" id="SignalP"/>
    </source>
</evidence>
<protein>
    <submittedName>
        <fullName evidence="3">Uncharacterized protein LOC108565174</fullName>
    </submittedName>
</protein>
<organism evidence="2 3">
    <name type="scientific">Nicrophorus vespilloides</name>
    <name type="common">Boreal carrion beetle</name>
    <dbReference type="NCBI Taxonomy" id="110193"/>
    <lineage>
        <taxon>Eukaryota</taxon>
        <taxon>Metazoa</taxon>
        <taxon>Ecdysozoa</taxon>
        <taxon>Arthropoda</taxon>
        <taxon>Hexapoda</taxon>
        <taxon>Insecta</taxon>
        <taxon>Pterygota</taxon>
        <taxon>Neoptera</taxon>
        <taxon>Endopterygota</taxon>
        <taxon>Coleoptera</taxon>
        <taxon>Polyphaga</taxon>
        <taxon>Staphyliniformia</taxon>
        <taxon>Silphidae</taxon>
        <taxon>Nicrophorinae</taxon>
        <taxon>Nicrophorus</taxon>
    </lineage>
</organism>
<name>A0ABM1MZH7_NICVS</name>
<keyword evidence="2" id="KW-1185">Reference proteome</keyword>
<proteinExistence type="predicted"/>